<keyword evidence="2" id="KW-1133">Transmembrane helix</keyword>
<evidence type="ECO:0000256" key="2">
    <source>
        <dbReference type="SAM" id="Phobius"/>
    </source>
</evidence>
<dbReference type="EMBL" id="HBGU01074591">
    <property type="protein sequence ID" value="CAD9538552.1"/>
    <property type="molecule type" value="Transcribed_RNA"/>
</dbReference>
<sequence>MALLAARLSRLWLLPRTPALGLRPLRAPHGAADVAELHAPRSPANLALPAITAAFTLLPNLIPAILLTGKGKSSGKSKRMPKPANHGSRPCNHVGRRQRAAARGRYKYQPKR</sequence>
<proteinExistence type="predicted"/>
<protein>
    <submittedName>
        <fullName evidence="3">Uncharacterized protein</fullName>
    </submittedName>
</protein>
<accession>A0A7S2NGJ0</accession>
<dbReference type="AlphaFoldDB" id="A0A7S2NGJ0"/>
<evidence type="ECO:0000313" key="3">
    <source>
        <dbReference type="EMBL" id="CAD9538552.1"/>
    </source>
</evidence>
<gene>
    <name evidence="3" type="ORF">CBRE1094_LOCUS40645</name>
</gene>
<feature type="compositionally biased region" description="Basic residues" evidence="1">
    <location>
        <begin position="94"/>
        <end position="112"/>
    </location>
</feature>
<evidence type="ECO:0000256" key="1">
    <source>
        <dbReference type="SAM" id="MobiDB-lite"/>
    </source>
</evidence>
<feature type="transmembrane region" description="Helical" evidence="2">
    <location>
        <begin position="45"/>
        <end position="69"/>
    </location>
</feature>
<organism evidence="3">
    <name type="scientific">Haptolina brevifila</name>
    <dbReference type="NCBI Taxonomy" id="156173"/>
    <lineage>
        <taxon>Eukaryota</taxon>
        <taxon>Haptista</taxon>
        <taxon>Haptophyta</taxon>
        <taxon>Prymnesiophyceae</taxon>
        <taxon>Prymnesiales</taxon>
        <taxon>Prymnesiaceae</taxon>
        <taxon>Haptolina</taxon>
    </lineage>
</organism>
<feature type="region of interest" description="Disordered" evidence="1">
    <location>
        <begin position="68"/>
        <end position="112"/>
    </location>
</feature>
<name>A0A7S2NGJ0_9EUKA</name>
<reference evidence="3" key="1">
    <citation type="submission" date="2021-01" db="EMBL/GenBank/DDBJ databases">
        <authorList>
            <person name="Corre E."/>
            <person name="Pelletier E."/>
            <person name="Niang G."/>
            <person name="Scheremetjew M."/>
            <person name="Finn R."/>
            <person name="Kale V."/>
            <person name="Holt S."/>
            <person name="Cochrane G."/>
            <person name="Meng A."/>
            <person name="Brown T."/>
            <person name="Cohen L."/>
        </authorList>
    </citation>
    <scope>NUCLEOTIDE SEQUENCE</scope>
    <source>
        <strain evidence="3">UTEX LB 985</strain>
    </source>
</reference>
<keyword evidence="2" id="KW-0812">Transmembrane</keyword>
<keyword evidence="2" id="KW-0472">Membrane</keyword>